<evidence type="ECO:0000313" key="9">
    <source>
        <dbReference type="Proteomes" id="UP000254956"/>
    </source>
</evidence>
<evidence type="ECO:0000259" key="6">
    <source>
        <dbReference type="Pfam" id="PF00425"/>
    </source>
</evidence>
<dbReference type="NCBIfam" id="TIGR00543">
    <property type="entry name" value="isochor_syn"/>
    <property type="match status" value="1"/>
</dbReference>
<organism evidence="8 9">
    <name type="scientific">Staphylococcus arlettae</name>
    <dbReference type="NCBI Taxonomy" id="29378"/>
    <lineage>
        <taxon>Bacteria</taxon>
        <taxon>Bacillati</taxon>
        <taxon>Bacillota</taxon>
        <taxon>Bacilli</taxon>
        <taxon>Bacillales</taxon>
        <taxon>Staphylococcaceae</taxon>
        <taxon>Staphylococcus</taxon>
    </lineage>
</organism>
<evidence type="ECO:0000313" key="10">
    <source>
        <dbReference type="Proteomes" id="UP000321598"/>
    </source>
</evidence>
<protein>
    <recommendedName>
        <fullName evidence="3">isochorismate synthase</fullName>
        <ecNumber evidence="3">5.4.4.2</ecNumber>
    </recommendedName>
    <alternativeName>
        <fullName evidence="5">Isochorismate mutase</fullName>
    </alternativeName>
</protein>
<dbReference type="AlphaFoldDB" id="A0A380CIY5"/>
<reference evidence="8 9" key="1">
    <citation type="submission" date="2018-06" db="EMBL/GenBank/DDBJ databases">
        <authorList>
            <consortium name="Pathogen Informatics"/>
            <person name="Doyle S."/>
        </authorList>
    </citation>
    <scope>NUCLEOTIDE SEQUENCE [LARGE SCALE GENOMIC DNA]</scope>
    <source>
        <strain evidence="8 9">NCTC12413</strain>
    </source>
</reference>
<dbReference type="EMBL" id="BKAV01000023">
    <property type="protein sequence ID" value="GEQ00959.1"/>
    <property type="molecule type" value="Genomic_DNA"/>
</dbReference>
<feature type="domain" description="Chorismate-utilising enzyme C-terminal" evidence="6">
    <location>
        <begin position="186"/>
        <end position="436"/>
    </location>
</feature>
<dbReference type="PANTHER" id="PTHR42839">
    <property type="entry name" value="ISOCHORISMATE SYNTHASE ENTC"/>
    <property type="match status" value="1"/>
</dbReference>
<sequence length="450" mass="52091">MTVDVKEDKIVSAVYDSSRTWVSVEAKIDYELDPTMLFQITEDSADDRFFFKKNDNTMSFFGYRAINRFKNDFENKQSIFREWEKYKNDIELIHPNSDKHHLKICGGFQFSSHKSGDEWRQFGINHFILPEVLVTMTEGSTYITYTTKRATFELAKFNAVIQHLTQNTTVIHDDLGKVKRIEDIYKEEWRDLVRDTIAQLNENNKIVLARKRMIQFEKQIKIPFILNQAMQSERNSYLFVLESEDSIFFSQTPEQLMEVKNDVIYTKAVAGTIKRTHDEAEDLRNIEQFLQDTKNLNEHQFVVDSILNDIKPYVNEVNYNESPKILTNDHLYHLLTEINGTLTNESYIGLIDHLHPTPALGGFPKDEAVSYIEKNEFGTRGLYGAPVGFIDMYDDCEFIVAIRSMLIKNQQATLFAGCGIVHDSDPDSEVEETAVKFTPMMRALGVDGND</sequence>
<evidence type="ECO:0000313" key="8">
    <source>
        <dbReference type="EMBL" id="SUJ21488.1"/>
    </source>
</evidence>
<dbReference type="EC" id="5.4.4.2" evidence="3"/>
<dbReference type="Pfam" id="PF00425">
    <property type="entry name" value="Chorismate_bind"/>
    <property type="match status" value="1"/>
</dbReference>
<comment type="similarity">
    <text evidence="2">Belongs to the isochorismate synthase family.</text>
</comment>
<dbReference type="RefSeq" id="WP_103388142.1">
    <property type="nucleotide sequence ID" value="NZ_BKAV01000023.1"/>
</dbReference>
<dbReference type="InterPro" id="IPR015890">
    <property type="entry name" value="Chorismate_C"/>
</dbReference>
<evidence type="ECO:0000256" key="4">
    <source>
        <dbReference type="ARBA" id="ARBA00023235"/>
    </source>
</evidence>
<evidence type="ECO:0000256" key="2">
    <source>
        <dbReference type="ARBA" id="ARBA00005297"/>
    </source>
</evidence>
<dbReference type="InterPro" id="IPR005801">
    <property type="entry name" value="ADC_synthase"/>
</dbReference>
<gene>
    <name evidence="8" type="primary">dhbC</name>
    <name evidence="8" type="ORF">NCTC12413_01912</name>
    <name evidence="7" type="ORF">SAR03_19960</name>
</gene>
<evidence type="ECO:0000256" key="5">
    <source>
        <dbReference type="ARBA" id="ARBA00041564"/>
    </source>
</evidence>
<dbReference type="EMBL" id="UGZE01000001">
    <property type="protein sequence ID" value="SUJ21488.1"/>
    <property type="molecule type" value="Genomic_DNA"/>
</dbReference>
<reference evidence="7 10" key="2">
    <citation type="submission" date="2019-07" db="EMBL/GenBank/DDBJ databases">
        <title>Whole genome shotgun sequence of Staphylococcus arlettae NBRC 109765.</title>
        <authorList>
            <person name="Hosoyama A."/>
            <person name="Uohara A."/>
            <person name="Ohji S."/>
            <person name="Ichikawa N."/>
        </authorList>
    </citation>
    <scope>NUCLEOTIDE SEQUENCE [LARGE SCALE GENOMIC DNA]</scope>
    <source>
        <strain evidence="7 10">NBRC 109765</strain>
    </source>
</reference>
<evidence type="ECO:0000313" key="7">
    <source>
        <dbReference type="EMBL" id="GEQ00959.1"/>
    </source>
</evidence>
<keyword evidence="10" id="KW-1185">Reference proteome</keyword>
<evidence type="ECO:0000256" key="1">
    <source>
        <dbReference type="ARBA" id="ARBA00000799"/>
    </source>
</evidence>
<dbReference type="GO" id="GO:0009697">
    <property type="term" value="P:salicylic acid biosynthetic process"/>
    <property type="evidence" value="ECO:0007669"/>
    <property type="project" value="TreeGrafter"/>
</dbReference>
<dbReference type="GO" id="GO:0008909">
    <property type="term" value="F:isochorismate synthase activity"/>
    <property type="evidence" value="ECO:0007669"/>
    <property type="project" value="UniProtKB-EC"/>
</dbReference>
<dbReference type="OrthoDB" id="9803598at2"/>
<evidence type="ECO:0000256" key="3">
    <source>
        <dbReference type="ARBA" id="ARBA00012824"/>
    </source>
</evidence>
<dbReference type="Gene3D" id="3.60.120.10">
    <property type="entry name" value="Anthranilate synthase"/>
    <property type="match status" value="1"/>
</dbReference>
<dbReference type="STRING" id="1212545.SARL_07014"/>
<dbReference type="Proteomes" id="UP000321598">
    <property type="component" value="Unassembled WGS sequence"/>
</dbReference>
<name>A0A380CIY5_9STAP</name>
<dbReference type="PANTHER" id="PTHR42839:SF1">
    <property type="entry name" value="ISOCHORISMATE SYNTHASE MENF"/>
    <property type="match status" value="1"/>
</dbReference>
<comment type="catalytic activity">
    <reaction evidence="1">
        <text>chorismate = isochorismate</text>
        <dbReference type="Rhea" id="RHEA:18985"/>
        <dbReference type="ChEBI" id="CHEBI:29748"/>
        <dbReference type="ChEBI" id="CHEBI:29780"/>
        <dbReference type="EC" id="5.4.4.2"/>
    </reaction>
</comment>
<accession>A0A380CIY5</accession>
<dbReference type="Proteomes" id="UP000254956">
    <property type="component" value="Unassembled WGS sequence"/>
</dbReference>
<dbReference type="InterPro" id="IPR004561">
    <property type="entry name" value="IsoChor_synthase"/>
</dbReference>
<keyword evidence="4 8" id="KW-0413">Isomerase</keyword>
<dbReference type="SUPFAM" id="SSF56322">
    <property type="entry name" value="ADC synthase"/>
    <property type="match status" value="1"/>
</dbReference>
<proteinExistence type="inferred from homology"/>